<dbReference type="Proteomes" id="UP000697710">
    <property type="component" value="Unassembled WGS sequence"/>
</dbReference>
<evidence type="ECO:0000313" key="3">
    <source>
        <dbReference type="Proteomes" id="UP000697710"/>
    </source>
</evidence>
<dbReference type="AlphaFoldDB" id="A0A956M1M1"/>
<dbReference type="Gene3D" id="3.20.20.80">
    <property type="entry name" value="Glycosidases"/>
    <property type="match status" value="1"/>
</dbReference>
<sequence>LLGSINPRSHESVRSRGWRARGDSGRPRLHLFPPLLWAGLCAGLFGCGDEHADPPEPHRVPLGVAVDPRGAPATDPLLVEAYSDLSQGAFPLASLQLDWGETESQLAHYDWTFLDNHVRQAEEYDLGLSVAVVLIENQARGTLPVDLRGQWIESVNLQVRFTRFARALLERAGGRVRYLWVGRETDVYLAQHPDQENDFRSLLRACRDSLAISDPGVGVGTTFAYGEAVDGGWFEALRPILELGDPIGLSVYGRDRDYHQVLGPDETLDLVRDAIAQFPGRRVVVAETGYPRATPDDADQLAFARRLTGFLDDAPVDLECAFWSRLYDADATESIPQSQHVFSEDTDLAAAYRQQLESLGLRLATGAITPTWLAVANWSVTRDVPLPAASLTLRSRE</sequence>
<reference evidence="2" key="2">
    <citation type="journal article" date="2021" name="Microbiome">
        <title>Successional dynamics and alternative stable states in a saline activated sludge microbial community over 9 years.</title>
        <authorList>
            <person name="Wang Y."/>
            <person name="Ye J."/>
            <person name="Ju F."/>
            <person name="Liu L."/>
            <person name="Boyd J.A."/>
            <person name="Deng Y."/>
            <person name="Parks D.H."/>
            <person name="Jiang X."/>
            <person name="Yin X."/>
            <person name="Woodcroft B.J."/>
            <person name="Tyson G.W."/>
            <person name="Hugenholtz P."/>
            <person name="Polz M.F."/>
            <person name="Zhang T."/>
        </authorList>
    </citation>
    <scope>NUCLEOTIDE SEQUENCE</scope>
    <source>
        <strain evidence="2">HKST-UBA01</strain>
    </source>
</reference>
<comment type="caution">
    <text evidence="2">The sequence shown here is derived from an EMBL/GenBank/DDBJ whole genome shotgun (WGS) entry which is preliminary data.</text>
</comment>
<feature type="region of interest" description="Disordered" evidence="1">
    <location>
        <begin position="1"/>
        <end position="21"/>
    </location>
</feature>
<organism evidence="2 3">
    <name type="scientific">Eiseniibacteriota bacterium</name>
    <dbReference type="NCBI Taxonomy" id="2212470"/>
    <lineage>
        <taxon>Bacteria</taxon>
        <taxon>Candidatus Eiseniibacteriota</taxon>
    </lineage>
</organism>
<reference evidence="2" key="1">
    <citation type="submission" date="2020-04" db="EMBL/GenBank/DDBJ databases">
        <authorList>
            <person name="Zhang T."/>
        </authorList>
    </citation>
    <scope>NUCLEOTIDE SEQUENCE</scope>
    <source>
        <strain evidence="2">HKST-UBA01</strain>
    </source>
</reference>
<dbReference type="SUPFAM" id="SSF51445">
    <property type="entry name" value="(Trans)glycosidases"/>
    <property type="match status" value="1"/>
</dbReference>
<accession>A0A956M1M1</accession>
<feature type="compositionally biased region" description="Basic and acidic residues" evidence="1">
    <location>
        <begin position="8"/>
        <end position="21"/>
    </location>
</feature>
<gene>
    <name evidence="2" type="ORF">KC729_15800</name>
</gene>
<name>A0A956M1M1_UNCEI</name>
<evidence type="ECO:0000313" key="2">
    <source>
        <dbReference type="EMBL" id="MCA9729153.1"/>
    </source>
</evidence>
<feature type="non-terminal residue" evidence="2">
    <location>
        <position position="1"/>
    </location>
</feature>
<dbReference type="EMBL" id="JAGQHR010000590">
    <property type="protein sequence ID" value="MCA9729153.1"/>
    <property type="molecule type" value="Genomic_DNA"/>
</dbReference>
<proteinExistence type="predicted"/>
<protein>
    <submittedName>
        <fullName evidence="2">Uncharacterized protein</fullName>
    </submittedName>
</protein>
<dbReference type="InterPro" id="IPR017853">
    <property type="entry name" value="GH"/>
</dbReference>
<evidence type="ECO:0000256" key="1">
    <source>
        <dbReference type="SAM" id="MobiDB-lite"/>
    </source>
</evidence>